<organism evidence="3 4">
    <name type="scientific">Treponema rectale</name>
    <dbReference type="NCBI Taxonomy" id="744512"/>
    <lineage>
        <taxon>Bacteria</taxon>
        <taxon>Pseudomonadati</taxon>
        <taxon>Spirochaetota</taxon>
        <taxon>Spirochaetia</taxon>
        <taxon>Spirochaetales</taxon>
        <taxon>Treponemataceae</taxon>
        <taxon>Treponema</taxon>
    </lineage>
</organism>
<feature type="chain" id="PRO_5032948773" evidence="1">
    <location>
        <begin position="23"/>
        <end position="515"/>
    </location>
</feature>
<accession>A0A840SDC1</accession>
<dbReference type="SUPFAM" id="SSF51011">
    <property type="entry name" value="Glycosyl hydrolase domain"/>
    <property type="match status" value="1"/>
</dbReference>
<keyword evidence="3" id="KW-0378">Hydrolase</keyword>
<dbReference type="PANTHER" id="PTHR42767:SF1">
    <property type="entry name" value="ENDO-BETA-1,6-GALACTANASE-LIKE DOMAIN-CONTAINING PROTEIN"/>
    <property type="match status" value="1"/>
</dbReference>
<feature type="signal peptide" evidence="1">
    <location>
        <begin position="1"/>
        <end position="22"/>
    </location>
</feature>
<keyword evidence="1" id="KW-0732">Signal</keyword>
<proteinExistence type="predicted"/>
<evidence type="ECO:0000259" key="2">
    <source>
        <dbReference type="Pfam" id="PF14587"/>
    </source>
</evidence>
<evidence type="ECO:0000256" key="1">
    <source>
        <dbReference type="SAM" id="SignalP"/>
    </source>
</evidence>
<dbReference type="SUPFAM" id="SSF51445">
    <property type="entry name" value="(Trans)glycosidases"/>
    <property type="match status" value="1"/>
</dbReference>
<gene>
    <name evidence="3" type="ORF">HNP77_001099</name>
</gene>
<sequence>MKAKKIIAATALGAMIAGYGFSQDNETSDADKKTADVIVVDKKNASPFGPFEGWGTSFCWWANRIGYSDVLSQQAAELLYSNEGNSLGFNVIRFNIGGGDDPSHHHITRTDSNMPGYATLNEDGTLKYDWTADHNQRNVLLRALKVGGDGVIVEAFSNSAPYFMTYSGCSSGAEHAEDNNLRDDQYENFAEYMATVMEHYKKEWGVSFQSCDPMNEPATNYWGANSWKQEGCHFDIGESQSRMLVEMNKALKRHGLSKVILCGTDETSIDTQTYAFSQLSDEAKKVLKRIDVHTYEGVGREELRELAVANKKGLWMSEVDGGDRAGEDAGEMGPALSFAKRIVIDMNGLLPSTWIMWQAIDNHISKVGMNGNEDRHDMIDLNHERWGYWGLVVTDHDNEKIILTKKYFACAQFSKYIRPGCTILESADFSVSAYDPKKKQVVIVAVNDKKSDKEIQIDLSSFKKTGNTSRVIRTSGSMADGENIKELDPINLDGRILNATLLPNSVTTFIIDNVK</sequence>
<dbReference type="PANTHER" id="PTHR42767">
    <property type="entry name" value="ENDO-BETA-1,6-GALACTANASE"/>
    <property type="match status" value="1"/>
</dbReference>
<dbReference type="AlphaFoldDB" id="A0A840SDC1"/>
<dbReference type="Pfam" id="PF14587">
    <property type="entry name" value="Glyco_hydr_30_2"/>
    <property type="match status" value="1"/>
</dbReference>
<protein>
    <submittedName>
        <fullName evidence="3">O-glycosyl hydrolase</fullName>
    </submittedName>
</protein>
<dbReference type="EMBL" id="JACHFR010000002">
    <property type="protein sequence ID" value="MBB5218730.1"/>
    <property type="molecule type" value="Genomic_DNA"/>
</dbReference>
<dbReference type="Proteomes" id="UP000578697">
    <property type="component" value="Unassembled WGS sequence"/>
</dbReference>
<dbReference type="InterPro" id="IPR013780">
    <property type="entry name" value="Glyco_hydro_b"/>
</dbReference>
<dbReference type="InterPro" id="IPR017853">
    <property type="entry name" value="GH"/>
</dbReference>
<dbReference type="InterPro" id="IPR039514">
    <property type="entry name" value="6GAL-like"/>
</dbReference>
<name>A0A840SDC1_9SPIR</name>
<dbReference type="GO" id="GO:0004553">
    <property type="term" value="F:hydrolase activity, hydrolyzing O-glycosyl compounds"/>
    <property type="evidence" value="ECO:0007669"/>
    <property type="project" value="InterPro"/>
</dbReference>
<keyword evidence="4" id="KW-1185">Reference proteome</keyword>
<dbReference type="RefSeq" id="WP_184652175.1">
    <property type="nucleotide sequence ID" value="NZ_JACHFR010000002.1"/>
</dbReference>
<dbReference type="InterPro" id="IPR039743">
    <property type="entry name" value="6GAL/EXGAL"/>
</dbReference>
<dbReference type="Gene3D" id="2.60.40.1180">
    <property type="entry name" value="Golgi alpha-mannosidase II"/>
    <property type="match status" value="1"/>
</dbReference>
<comment type="caution">
    <text evidence="3">The sequence shown here is derived from an EMBL/GenBank/DDBJ whole genome shotgun (WGS) entry which is preliminary data.</text>
</comment>
<feature type="domain" description="Endo-beta-1,6-galactanase-like" evidence="2">
    <location>
        <begin position="53"/>
        <end position="235"/>
    </location>
</feature>
<reference evidence="3 4" key="1">
    <citation type="submission" date="2020-08" db="EMBL/GenBank/DDBJ databases">
        <title>Genomic Encyclopedia of Type Strains, Phase IV (KMG-IV): sequencing the most valuable type-strain genomes for metagenomic binning, comparative biology and taxonomic classification.</title>
        <authorList>
            <person name="Goeker M."/>
        </authorList>
    </citation>
    <scope>NUCLEOTIDE SEQUENCE [LARGE SCALE GENOMIC DNA]</scope>
    <source>
        <strain evidence="3 4">DSM 103679</strain>
    </source>
</reference>
<evidence type="ECO:0000313" key="3">
    <source>
        <dbReference type="EMBL" id="MBB5218730.1"/>
    </source>
</evidence>
<dbReference type="Gene3D" id="3.20.20.80">
    <property type="entry name" value="Glycosidases"/>
    <property type="match status" value="1"/>
</dbReference>
<evidence type="ECO:0000313" key="4">
    <source>
        <dbReference type="Proteomes" id="UP000578697"/>
    </source>
</evidence>